<dbReference type="AlphaFoldDB" id="A0A914ZNN3"/>
<keyword evidence="1" id="KW-1185">Reference proteome</keyword>
<sequence length="79" mass="9266">MGTLKKKLYWIYFHFHLISLLSRSLLLISSPTSAFFYIPHKERVSLLLSIAFANNYLNHRCFSKWLRKSPIAGVLIKLL</sequence>
<reference evidence="2" key="1">
    <citation type="submission" date="2022-11" db="UniProtKB">
        <authorList>
            <consortium name="WormBaseParasite"/>
        </authorList>
    </citation>
    <scope>IDENTIFICATION</scope>
</reference>
<organism evidence="1 2">
    <name type="scientific">Parascaris univalens</name>
    <name type="common">Nematode worm</name>
    <dbReference type="NCBI Taxonomy" id="6257"/>
    <lineage>
        <taxon>Eukaryota</taxon>
        <taxon>Metazoa</taxon>
        <taxon>Ecdysozoa</taxon>
        <taxon>Nematoda</taxon>
        <taxon>Chromadorea</taxon>
        <taxon>Rhabditida</taxon>
        <taxon>Spirurina</taxon>
        <taxon>Ascaridomorpha</taxon>
        <taxon>Ascaridoidea</taxon>
        <taxon>Ascarididae</taxon>
        <taxon>Parascaris</taxon>
    </lineage>
</organism>
<proteinExistence type="predicted"/>
<accession>A0A914ZNN3</accession>
<name>A0A914ZNN3_PARUN</name>
<evidence type="ECO:0000313" key="1">
    <source>
        <dbReference type="Proteomes" id="UP000887569"/>
    </source>
</evidence>
<dbReference type="Proteomes" id="UP000887569">
    <property type="component" value="Unplaced"/>
</dbReference>
<protein>
    <submittedName>
        <fullName evidence="2">Dehydrogenase/reductase SDR family member 7B</fullName>
    </submittedName>
</protein>
<evidence type="ECO:0000313" key="2">
    <source>
        <dbReference type="WBParaSite" id="PgB04_g100_t06"/>
    </source>
</evidence>
<dbReference type="WBParaSite" id="PgB04_g100_t06">
    <property type="protein sequence ID" value="PgB04_g100_t06"/>
    <property type="gene ID" value="PgB04_g100"/>
</dbReference>